<dbReference type="InterPro" id="IPR050680">
    <property type="entry name" value="YpeA/RimI_acetyltransf"/>
</dbReference>
<keyword evidence="5" id="KW-1185">Reference proteome</keyword>
<dbReference type="SUPFAM" id="SSF55729">
    <property type="entry name" value="Acyl-CoA N-acyltransferases (Nat)"/>
    <property type="match status" value="1"/>
</dbReference>
<gene>
    <name evidence="4" type="ORF">QTP81_15700</name>
</gene>
<keyword evidence="2" id="KW-0012">Acyltransferase</keyword>
<organism evidence="4 5">
    <name type="scientific">Alteromonas arenosi</name>
    <dbReference type="NCBI Taxonomy" id="3055817"/>
    <lineage>
        <taxon>Bacteria</taxon>
        <taxon>Pseudomonadati</taxon>
        <taxon>Pseudomonadota</taxon>
        <taxon>Gammaproteobacteria</taxon>
        <taxon>Alteromonadales</taxon>
        <taxon>Alteromonadaceae</taxon>
        <taxon>Alteromonas/Salinimonas group</taxon>
        <taxon>Alteromonas</taxon>
    </lineage>
</organism>
<reference evidence="4 5" key="1">
    <citation type="submission" date="2023-06" db="EMBL/GenBank/DDBJ databases">
        <title>Alteromonas sp. ASW11-36 isolated from intertidal sand.</title>
        <authorList>
            <person name="Li Y."/>
        </authorList>
    </citation>
    <scope>NUCLEOTIDE SEQUENCE [LARGE SCALE GENOMIC DNA]</scope>
    <source>
        <strain evidence="4 5">ASW11-36</strain>
    </source>
</reference>
<sequence length="202" mass="21816">MASIARVVDATASDAQTLSELVFAAAPAMLTELFGAGDSGIVKQFLADGFRHPNGQFGYANHRVVRSGSDTIAVACGWHDTLPKNFDSATVSHIHEFFGFERSIAILERNRLISHWIRPPESHEYAIGHLSVAPEHQRQGIAKLLLSDCVKAAQALNKPQIILDVETDNHAAIGCYQSFGFTSLPVASGSPYVRLVFSLAAS</sequence>
<dbReference type="Proteomes" id="UP001234343">
    <property type="component" value="Unassembled WGS sequence"/>
</dbReference>
<feature type="domain" description="N-acetyltransferase" evidence="3">
    <location>
        <begin position="63"/>
        <end position="200"/>
    </location>
</feature>
<proteinExistence type="predicted"/>
<evidence type="ECO:0000313" key="4">
    <source>
        <dbReference type="EMBL" id="MDM7862048.1"/>
    </source>
</evidence>
<dbReference type="CDD" id="cd04301">
    <property type="entry name" value="NAT_SF"/>
    <property type="match status" value="1"/>
</dbReference>
<evidence type="ECO:0000313" key="5">
    <source>
        <dbReference type="Proteomes" id="UP001234343"/>
    </source>
</evidence>
<name>A0ABT7T0S6_9ALTE</name>
<evidence type="ECO:0000259" key="3">
    <source>
        <dbReference type="PROSITE" id="PS51186"/>
    </source>
</evidence>
<dbReference type="PROSITE" id="PS51186">
    <property type="entry name" value="GNAT"/>
    <property type="match status" value="1"/>
</dbReference>
<dbReference type="Gene3D" id="3.40.630.30">
    <property type="match status" value="1"/>
</dbReference>
<keyword evidence="1" id="KW-0808">Transferase</keyword>
<accession>A0ABT7T0S6</accession>
<dbReference type="InterPro" id="IPR016181">
    <property type="entry name" value="Acyl_CoA_acyltransferase"/>
</dbReference>
<evidence type="ECO:0000256" key="1">
    <source>
        <dbReference type="ARBA" id="ARBA00022679"/>
    </source>
</evidence>
<protein>
    <submittedName>
        <fullName evidence="4">GNAT family N-acetyltransferase</fullName>
    </submittedName>
</protein>
<dbReference type="EMBL" id="JAUCBP010000013">
    <property type="protein sequence ID" value="MDM7862048.1"/>
    <property type="molecule type" value="Genomic_DNA"/>
</dbReference>
<dbReference type="Pfam" id="PF00583">
    <property type="entry name" value="Acetyltransf_1"/>
    <property type="match status" value="1"/>
</dbReference>
<comment type="caution">
    <text evidence="4">The sequence shown here is derived from an EMBL/GenBank/DDBJ whole genome shotgun (WGS) entry which is preliminary data.</text>
</comment>
<dbReference type="PANTHER" id="PTHR43420">
    <property type="entry name" value="ACETYLTRANSFERASE"/>
    <property type="match status" value="1"/>
</dbReference>
<evidence type="ECO:0000256" key="2">
    <source>
        <dbReference type="ARBA" id="ARBA00023315"/>
    </source>
</evidence>
<dbReference type="RefSeq" id="WP_289366796.1">
    <property type="nucleotide sequence ID" value="NZ_JAUCBP010000013.1"/>
</dbReference>
<dbReference type="InterPro" id="IPR000182">
    <property type="entry name" value="GNAT_dom"/>
</dbReference>